<gene>
    <name evidence="8" type="ORF">VMCG_01784</name>
</gene>
<dbReference type="SUPFAM" id="SSF103473">
    <property type="entry name" value="MFS general substrate transporter"/>
    <property type="match status" value="1"/>
</dbReference>
<dbReference type="OrthoDB" id="10021397at2759"/>
<evidence type="ECO:0000256" key="7">
    <source>
        <dbReference type="SAM" id="Phobius"/>
    </source>
</evidence>
<reference evidence="8 9" key="1">
    <citation type="submission" date="2015-09" db="EMBL/GenBank/DDBJ databases">
        <title>Host preference determinants of Valsa canker pathogens revealed by comparative genomics.</title>
        <authorList>
            <person name="Yin Z."/>
            <person name="Huang L."/>
        </authorList>
    </citation>
    <scope>NUCLEOTIDE SEQUENCE [LARGE SCALE GENOMIC DNA]</scope>
    <source>
        <strain evidence="8 9">03-1</strain>
    </source>
</reference>
<feature type="transmembrane region" description="Helical" evidence="7">
    <location>
        <begin position="6"/>
        <end position="24"/>
    </location>
</feature>
<feature type="transmembrane region" description="Helical" evidence="7">
    <location>
        <begin position="179"/>
        <end position="198"/>
    </location>
</feature>
<evidence type="ECO:0000313" key="9">
    <source>
        <dbReference type="Proteomes" id="UP000283895"/>
    </source>
</evidence>
<evidence type="ECO:0000256" key="2">
    <source>
        <dbReference type="ARBA" id="ARBA00007520"/>
    </source>
</evidence>
<proteinExistence type="inferred from homology"/>
<comment type="caution">
    <text evidence="8">The sequence shown here is derived from an EMBL/GenBank/DDBJ whole genome shotgun (WGS) entry which is preliminary data.</text>
</comment>
<keyword evidence="3 7" id="KW-0812">Transmembrane</keyword>
<dbReference type="Proteomes" id="UP000283895">
    <property type="component" value="Unassembled WGS sequence"/>
</dbReference>
<feature type="transmembrane region" description="Helical" evidence="7">
    <location>
        <begin position="45"/>
        <end position="64"/>
    </location>
</feature>
<keyword evidence="9" id="KW-1185">Reference proteome</keyword>
<dbReference type="EMBL" id="LKEA01000003">
    <property type="protein sequence ID" value="ROW10335.1"/>
    <property type="molecule type" value="Genomic_DNA"/>
</dbReference>
<dbReference type="PANTHER" id="PTHR23501:SF193">
    <property type="entry name" value="MULTIDRUG TRANSPORTER, PUTATIVE (AFU_ORTHOLOGUE AFUA_8G00940)-RELATED"/>
    <property type="match status" value="1"/>
</dbReference>
<comment type="similarity">
    <text evidence="2">Belongs to the major facilitator superfamily. TCR/Tet family.</text>
</comment>
<evidence type="ECO:0008006" key="10">
    <source>
        <dbReference type="Google" id="ProtNLM"/>
    </source>
</evidence>
<comment type="subcellular location">
    <subcellularLocation>
        <location evidence="1">Membrane</location>
        <topology evidence="1">Multi-pass membrane protein</topology>
    </subcellularLocation>
</comment>
<feature type="transmembrane region" description="Helical" evidence="7">
    <location>
        <begin position="244"/>
        <end position="263"/>
    </location>
</feature>
<dbReference type="InterPro" id="IPR036259">
    <property type="entry name" value="MFS_trans_sf"/>
</dbReference>
<feature type="transmembrane region" description="Helical" evidence="7">
    <location>
        <begin position="117"/>
        <end position="138"/>
    </location>
</feature>
<keyword evidence="5 7" id="KW-0472">Membrane</keyword>
<evidence type="ECO:0000256" key="6">
    <source>
        <dbReference type="SAM" id="MobiDB-lite"/>
    </source>
</evidence>
<feature type="region of interest" description="Disordered" evidence="6">
    <location>
        <begin position="341"/>
        <end position="371"/>
    </location>
</feature>
<evidence type="ECO:0000256" key="1">
    <source>
        <dbReference type="ARBA" id="ARBA00004141"/>
    </source>
</evidence>
<feature type="transmembrane region" description="Helical" evidence="7">
    <location>
        <begin position="317"/>
        <end position="337"/>
    </location>
</feature>
<dbReference type="GO" id="GO:0005886">
    <property type="term" value="C:plasma membrane"/>
    <property type="evidence" value="ECO:0007669"/>
    <property type="project" value="TreeGrafter"/>
</dbReference>
<keyword evidence="4 7" id="KW-1133">Transmembrane helix</keyword>
<evidence type="ECO:0000256" key="5">
    <source>
        <dbReference type="ARBA" id="ARBA00023136"/>
    </source>
</evidence>
<feature type="compositionally biased region" description="Basic and acidic residues" evidence="6">
    <location>
        <begin position="361"/>
        <end position="371"/>
    </location>
</feature>
<dbReference type="Gene3D" id="1.20.1250.20">
    <property type="entry name" value="MFS general substrate transporter like domains"/>
    <property type="match status" value="1"/>
</dbReference>
<name>A0A423X3S5_9PEZI</name>
<dbReference type="GO" id="GO:0022857">
    <property type="term" value="F:transmembrane transporter activity"/>
    <property type="evidence" value="ECO:0007669"/>
    <property type="project" value="TreeGrafter"/>
</dbReference>
<accession>A0A423X3S5</accession>
<evidence type="ECO:0000313" key="8">
    <source>
        <dbReference type="EMBL" id="ROW10335.1"/>
    </source>
</evidence>
<evidence type="ECO:0000256" key="3">
    <source>
        <dbReference type="ARBA" id="ARBA00022692"/>
    </source>
</evidence>
<feature type="transmembrane region" description="Helical" evidence="7">
    <location>
        <begin position="150"/>
        <end position="172"/>
    </location>
</feature>
<dbReference type="PANTHER" id="PTHR23501">
    <property type="entry name" value="MAJOR FACILITATOR SUPERFAMILY"/>
    <property type="match status" value="1"/>
</dbReference>
<sequence>MGGFYINLPLGCLVAFPILLLHIPNEVRKKSLAVVLRNIHHHLDLLGFVLFAPSIVMLLLALQFGGNQFTWNSSRVIGLFCGAGVTFMAWMAWNYHKGADALLPVPIMRRRVVWMSGVNYTFLMATLFGASYFLPIYFQAVKGVNAVMSGVYLLATILPQLLSAVVGGTLVLKIGYVPPMALFAAILATIGSGLYSLLQPDSSTGEWVGFQVITGLGRGAGFQMPIVAAQNAISQVELSSTMAFIIWCQYIGLTIFLALYNTIFDTSLRSQLRVQAPNADADADAIIAAGATGFRSVVDHQDLHDVLVAYSNSLSRVFCLVAAAGAVSWCAAWGMGWKDIREKKPPPPDQFTDLGPSNGGEEEKGVSNDKK</sequence>
<feature type="transmembrane region" description="Helical" evidence="7">
    <location>
        <begin position="76"/>
        <end position="96"/>
    </location>
</feature>
<protein>
    <recommendedName>
        <fullName evidence="10">Major facilitator superfamily (MFS) profile domain-containing protein</fullName>
    </recommendedName>
</protein>
<dbReference type="AlphaFoldDB" id="A0A423X3S5"/>
<organism evidence="8 9">
    <name type="scientific">Cytospora schulzeri</name>
    <dbReference type="NCBI Taxonomy" id="448051"/>
    <lineage>
        <taxon>Eukaryota</taxon>
        <taxon>Fungi</taxon>
        <taxon>Dikarya</taxon>
        <taxon>Ascomycota</taxon>
        <taxon>Pezizomycotina</taxon>
        <taxon>Sordariomycetes</taxon>
        <taxon>Sordariomycetidae</taxon>
        <taxon>Diaporthales</taxon>
        <taxon>Cytosporaceae</taxon>
        <taxon>Cytospora</taxon>
    </lineage>
</organism>
<evidence type="ECO:0000256" key="4">
    <source>
        <dbReference type="ARBA" id="ARBA00022989"/>
    </source>
</evidence>